<evidence type="ECO:0000259" key="8">
    <source>
        <dbReference type="Pfam" id="PF00675"/>
    </source>
</evidence>
<sequence>MAGSAGTSTPPRDIPVDERIRRALCLGAIFASGYNVLNTLSEKRMRQMSCAIRAKPDWVRKSQNAQTVETWKAEAKAQALTDLEADYVFAELDYYVSLHSSEVSIFLGAVDGVWCSDSLVDDKTAKALKDYAAILENVLDKNKYRHPNTGHRVLDLIDPSLYPLMYQRSSVLSEPIASPLASLDLKSFGLFPTTREEWSRAVNHSADSEVVDMRKRLYVADPGHHYASIIFRSETFCWLPTEFRIDDDGLATIESYINNLHPRKHAALYPVIASVFSKMVPMLEQVVTDLVHPRSPRVVAYSSKWYTSEGPEPTDTWSDDFDERYEQWKEERVFVPPQPEPFVAPDRPKAPYSLRGRRLQAMVKMSNIELTPENPERGIDDWHVEIMANERIIATGVYYYDVENIAGGNVEFREKMDEDVDRDEDDWRGIGLVYGINEEDGDEYDGVPLSQAIGSIEIMDQRCVVFPDIYQRKFPSLRLADSTKSGHCKTLVFYFVDPSTRIPSTEIVPPQQQSWWAESALATNPLSKLPCLVKKGILDKVDFPISLDKAKKDRMELLSERHEANKYASINNLKPADWETGFEAKLTAESLMPYKEYTGPIEQSDNDKRQHRLIRLPNNLVALCVQDTDAKEAAASLSVNVGSNANPVELQGLAHFLEHMLFLGTEKYPQEGEYNAYLAKHSGRSNAYTSFTETNYYFSVFNGALENALDRFSQFFISPLLNADCVDRELNAVDSEHKGYLQSDSWRTHQLISMTSNPAHPYSGFNVGNIETLKGAAEKLGLDLREELVKFYQKYYSADIMRLVVVGNHSLDVLTEWVTSKFSDIASKGNTKPTFVGHPIGKPELGKLIHYKTVREMYLLKLQFSLPELKSVYRENPFTYFNTLLGHRGPGSIFSVLRKNGWATAIRASSTGMYYDGFGIYEINIDATPEGLENYEAIYDADLISKCLRYLNPNNYRLFIGAQEHNAVECKLEEKYYGIQYNIADLPSHL</sequence>
<evidence type="ECO:0000313" key="12">
    <source>
        <dbReference type="Proteomes" id="UP001151516"/>
    </source>
</evidence>
<dbReference type="PROSITE" id="PS00143">
    <property type="entry name" value="INSULINASE"/>
    <property type="match status" value="1"/>
</dbReference>
<feature type="domain" description="Peptidase M16 C-terminal" evidence="9">
    <location>
        <begin position="785"/>
        <end position="939"/>
    </location>
</feature>
<proteinExistence type="inferred from homology"/>
<reference evidence="11" key="1">
    <citation type="submission" date="2022-07" db="EMBL/GenBank/DDBJ databases">
        <title>Phylogenomic reconstructions and comparative analyses of Kickxellomycotina fungi.</title>
        <authorList>
            <person name="Reynolds N.K."/>
            <person name="Stajich J.E."/>
            <person name="Barry K."/>
            <person name="Grigoriev I.V."/>
            <person name="Crous P."/>
            <person name="Smith M.E."/>
        </authorList>
    </citation>
    <scope>NUCLEOTIDE SEQUENCE</scope>
    <source>
        <strain evidence="11">CBS 109367</strain>
    </source>
</reference>
<dbReference type="GO" id="GO:0043171">
    <property type="term" value="P:peptide catabolic process"/>
    <property type="evidence" value="ECO:0007669"/>
    <property type="project" value="TreeGrafter"/>
</dbReference>
<dbReference type="GO" id="GO:0046872">
    <property type="term" value="F:metal ion binding"/>
    <property type="evidence" value="ECO:0007669"/>
    <property type="project" value="UniProtKB-KW"/>
</dbReference>
<dbReference type="InterPro" id="IPR049192">
    <property type="entry name" value="DUF4246_C"/>
</dbReference>
<evidence type="ECO:0000313" key="11">
    <source>
        <dbReference type="EMBL" id="KAJ2682846.1"/>
    </source>
</evidence>
<dbReference type="InterPro" id="IPR007863">
    <property type="entry name" value="Peptidase_M16_C"/>
</dbReference>
<accession>A0A9W8G9A7</accession>
<dbReference type="FunFam" id="3.30.830.10:FF:000004">
    <property type="entry name" value="Putative insulin-degrading enzyme"/>
    <property type="match status" value="1"/>
</dbReference>
<keyword evidence="12" id="KW-1185">Reference proteome</keyword>
<feature type="non-terminal residue" evidence="11">
    <location>
        <position position="990"/>
    </location>
</feature>
<dbReference type="SUPFAM" id="SSF63411">
    <property type="entry name" value="LuxS/MPP-like metallohydrolase"/>
    <property type="match status" value="2"/>
</dbReference>
<dbReference type="InterPro" id="IPR011765">
    <property type="entry name" value="Pept_M16_N"/>
</dbReference>
<evidence type="ECO:0000259" key="10">
    <source>
        <dbReference type="Pfam" id="PF14033"/>
    </source>
</evidence>
<dbReference type="AlphaFoldDB" id="A0A9W8G9A7"/>
<dbReference type="PANTHER" id="PTHR43690">
    <property type="entry name" value="NARDILYSIN"/>
    <property type="match status" value="1"/>
</dbReference>
<keyword evidence="5" id="KW-0862">Zinc</keyword>
<name>A0A9W8G9A7_9FUNG</name>
<evidence type="ECO:0000259" key="9">
    <source>
        <dbReference type="Pfam" id="PF05193"/>
    </source>
</evidence>
<evidence type="ECO:0000256" key="4">
    <source>
        <dbReference type="ARBA" id="ARBA00022801"/>
    </source>
</evidence>
<organism evidence="11 12">
    <name type="scientific">Coemansia spiralis</name>
    <dbReference type="NCBI Taxonomy" id="417178"/>
    <lineage>
        <taxon>Eukaryota</taxon>
        <taxon>Fungi</taxon>
        <taxon>Fungi incertae sedis</taxon>
        <taxon>Zoopagomycota</taxon>
        <taxon>Kickxellomycotina</taxon>
        <taxon>Kickxellomycetes</taxon>
        <taxon>Kickxellales</taxon>
        <taxon>Kickxellaceae</taxon>
        <taxon>Coemansia</taxon>
    </lineage>
</organism>
<comment type="similarity">
    <text evidence="1 7">Belongs to the peptidase M16 family.</text>
</comment>
<comment type="caution">
    <text evidence="11">The sequence shown here is derived from an EMBL/GenBank/DDBJ whole genome shotgun (WGS) entry which is preliminary data.</text>
</comment>
<feature type="domain" description="Peptidase M16 N-terminal" evidence="8">
    <location>
        <begin position="625"/>
        <end position="758"/>
    </location>
</feature>
<dbReference type="OrthoDB" id="952271at2759"/>
<evidence type="ECO:0000256" key="1">
    <source>
        <dbReference type="ARBA" id="ARBA00007261"/>
    </source>
</evidence>
<keyword evidence="2" id="KW-0645">Protease</keyword>
<evidence type="ECO:0000256" key="5">
    <source>
        <dbReference type="ARBA" id="ARBA00022833"/>
    </source>
</evidence>
<dbReference type="InterPro" id="IPR050626">
    <property type="entry name" value="Peptidase_M16"/>
</dbReference>
<dbReference type="EMBL" id="JANBTX010000357">
    <property type="protein sequence ID" value="KAJ2682846.1"/>
    <property type="molecule type" value="Genomic_DNA"/>
</dbReference>
<dbReference type="Proteomes" id="UP001151516">
    <property type="component" value="Unassembled WGS sequence"/>
</dbReference>
<feature type="domain" description="DUF4246" evidence="10">
    <location>
        <begin position="85"/>
        <end position="518"/>
    </location>
</feature>
<dbReference type="Pfam" id="PF14033">
    <property type="entry name" value="DUF4246"/>
    <property type="match status" value="1"/>
</dbReference>
<dbReference type="Pfam" id="PF05193">
    <property type="entry name" value="Peptidase_M16_C"/>
    <property type="match status" value="1"/>
</dbReference>
<dbReference type="GO" id="GO:0005829">
    <property type="term" value="C:cytosol"/>
    <property type="evidence" value="ECO:0007669"/>
    <property type="project" value="TreeGrafter"/>
</dbReference>
<evidence type="ECO:0000256" key="3">
    <source>
        <dbReference type="ARBA" id="ARBA00022723"/>
    </source>
</evidence>
<keyword evidence="6 11" id="KW-0482">Metalloprotease</keyword>
<dbReference type="GO" id="GO:0005739">
    <property type="term" value="C:mitochondrion"/>
    <property type="evidence" value="ECO:0007669"/>
    <property type="project" value="TreeGrafter"/>
</dbReference>
<dbReference type="EC" id="3.4.24.56" evidence="11"/>
<evidence type="ECO:0000256" key="2">
    <source>
        <dbReference type="ARBA" id="ARBA00022670"/>
    </source>
</evidence>
<evidence type="ECO:0000256" key="7">
    <source>
        <dbReference type="RuleBase" id="RU004447"/>
    </source>
</evidence>
<dbReference type="Pfam" id="PF00675">
    <property type="entry name" value="Peptidase_M16"/>
    <property type="match status" value="1"/>
</dbReference>
<dbReference type="InterPro" id="IPR011249">
    <property type="entry name" value="Metalloenz_LuxS/M16"/>
</dbReference>
<keyword evidence="4 11" id="KW-0378">Hydrolase</keyword>
<protein>
    <submittedName>
        <fullName evidence="11">Metalloprotease</fullName>
        <ecNumber evidence="11">3.4.24.56</ecNumber>
    </submittedName>
</protein>
<keyword evidence="3" id="KW-0479">Metal-binding</keyword>
<dbReference type="PANTHER" id="PTHR43690:SF18">
    <property type="entry name" value="INSULIN-DEGRADING ENZYME-RELATED"/>
    <property type="match status" value="1"/>
</dbReference>
<gene>
    <name evidence="11" type="primary">STE23_7</name>
    <name evidence="11" type="ORF">IWW39_005818</name>
</gene>
<dbReference type="GO" id="GO:0004222">
    <property type="term" value="F:metalloendopeptidase activity"/>
    <property type="evidence" value="ECO:0007669"/>
    <property type="project" value="UniProtKB-EC"/>
</dbReference>
<evidence type="ECO:0000256" key="6">
    <source>
        <dbReference type="ARBA" id="ARBA00023049"/>
    </source>
</evidence>
<dbReference type="InterPro" id="IPR001431">
    <property type="entry name" value="Pept_M16_Zn_BS"/>
</dbReference>
<dbReference type="GO" id="GO:0051603">
    <property type="term" value="P:proteolysis involved in protein catabolic process"/>
    <property type="evidence" value="ECO:0007669"/>
    <property type="project" value="TreeGrafter"/>
</dbReference>
<dbReference type="Gene3D" id="3.30.830.10">
    <property type="entry name" value="Metalloenzyme, LuxS/M16 peptidase-like"/>
    <property type="match status" value="3"/>
</dbReference>